<reference evidence="5" key="1">
    <citation type="submission" date="2023-08" db="EMBL/GenBank/DDBJ databases">
        <title>Isolation and Characterization of Rhodococcus erythropolis MGMM8.</title>
        <authorList>
            <person name="Diabankana R.G.C."/>
            <person name="Afordoanyi D.M."/>
            <person name="Validov S.Z."/>
        </authorList>
    </citation>
    <scope>NUCLEOTIDE SEQUENCE</scope>
    <source>
        <strain evidence="5">MGMM8</strain>
    </source>
</reference>
<evidence type="ECO:0000256" key="1">
    <source>
        <dbReference type="ARBA" id="ARBA00001974"/>
    </source>
</evidence>
<keyword evidence="3" id="KW-0274">FAD</keyword>
<protein>
    <submittedName>
        <fullName evidence="5">FAD-dependent monooxygenase</fullName>
    </submittedName>
</protein>
<evidence type="ECO:0000259" key="4">
    <source>
        <dbReference type="Pfam" id="PF01494"/>
    </source>
</evidence>
<gene>
    <name evidence="5" type="ORF">QIE55_32175</name>
</gene>
<dbReference type="Gene3D" id="3.50.50.60">
    <property type="entry name" value="FAD/NAD(P)-binding domain"/>
    <property type="match status" value="1"/>
</dbReference>
<keyword evidence="2" id="KW-0285">Flavoprotein</keyword>
<evidence type="ECO:0000256" key="2">
    <source>
        <dbReference type="ARBA" id="ARBA00022630"/>
    </source>
</evidence>
<dbReference type="PANTHER" id="PTHR43004">
    <property type="entry name" value="TRK SYSTEM POTASSIUM UPTAKE PROTEIN"/>
    <property type="match status" value="1"/>
</dbReference>
<dbReference type="PANTHER" id="PTHR43004:SF19">
    <property type="entry name" value="BINDING MONOOXYGENASE, PUTATIVE (JCVI)-RELATED"/>
    <property type="match status" value="1"/>
</dbReference>
<dbReference type="RefSeq" id="WP_308371519.1">
    <property type="nucleotide sequence ID" value="NZ_CP124545.1"/>
</dbReference>
<evidence type="ECO:0000313" key="5">
    <source>
        <dbReference type="EMBL" id="WMN01952.1"/>
    </source>
</evidence>
<dbReference type="InterPro" id="IPR036188">
    <property type="entry name" value="FAD/NAD-bd_sf"/>
</dbReference>
<sequence>MTGPDSSPVVVIGGGPVGLATALVLARHGVRSIVCEQYSGINPHPRAHVVNTRSMELFRTWGIADAVLRDAVDPMWMMNILWKSTLSGEEFGRVSMLEVPEDQILARLNSSPVTITSCAQDRVQEHLLEAVRATGLTEVRYDTTVTAIDNLKQQVHLTTRSQAGTDTLTAQFVVVADGATGKFRDSLGIGMNGQPDLGHQLNIYFHADLSPWTDHSPALLVWAINSLSPGVFIGMDGHNRWTFNRNFDPATESIEQFTPEHCRTLIRDAIGDHSVDVEVCSVGTWTMSARTATNYRKDRVLLAGDAAHQFPPTGGLGMNTGLADADNLGWKLAAVVQGWASDALLDTYESDRRPVAESNTAHSVRNAISMAQSGIGPGSADVARQLESHDPSVASQARINLGVSIPLQRAHFDCLAQELGYAYDSTYDAPVAESHVQSNRVGARLPHVWIQREGSQISSHDLLKVGFTLIAGPAGTMWVEELNRSSTAVPHSSVVFGSDAHADPLALATLGLDDDSAILIRPDGHIAWRSNESDVPLTVGLAYAVAGAPTRQATQA</sequence>
<feature type="domain" description="FAD-binding" evidence="4">
    <location>
        <begin position="8"/>
        <end position="361"/>
    </location>
</feature>
<evidence type="ECO:0000313" key="6">
    <source>
        <dbReference type="Proteomes" id="UP001230933"/>
    </source>
</evidence>
<dbReference type="InterPro" id="IPR002938">
    <property type="entry name" value="FAD-bd"/>
</dbReference>
<dbReference type="Pfam" id="PF21274">
    <property type="entry name" value="Rng_hyd_C"/>
    <property type="match status" value="1"/>
</dbReference>
<keyword evidence="5" id="KW-0503">Monooxygenase</keyword>
<dbReference type="Pfam" id="PF01494">
    <property type="entry name" value="FAD_binding_3"/>
    <property type="match status" value="1"/>
</dbReference>
<accession>A0AAX4A022</accession>
<dbReference type="GO" id="GO:0016709">
    <property type="term" value="F:oxidoreductase activity, acting on paired donors, with incorporation or reduction of molecular oxygen, NAD(P)H as one donor, and incorporation of one atom of oxygen"/>
    <property type="evidence" value="ECO:0007669"/>
    <property type="project" value="UniProtKB-ARBA"/>
</dbReference>
<dbReference type="InterPro" id="IPR050641">
    <property type="entry name" value="RIFMO-like"/>
</dbReference>
<dbReference type="EMBL" id="CP124545">
    <property type="protein sequence ID" value="WMN01952.1"/>
    <property type="molecule type" value="Genomic_DNA"/>
</dbReference>
<proteinExistence type="predicted"/>
<dbReference type="PRINTS" id="PR00420">
    <property type="entry name" value="RNGMNOXGNASE"/>
</dbReference>
<dbReference type="Gene3D" id="3.30.9.10">
    <property type="entry name" value="D-Amino Acid Oxidase, subunit A, domain 2"/>
    <property type="match status" value="1"/>
</dbReference>
<dbReference type="GO" id="GO:0071949">
    <property type="term" value="F:FAD binding"/>
    <property type="evidence" value="ECO:0007669"/>
    <property type="project" value="InterPro"/>
</dbReference>
<dbReference type="Gene3D" id="3.40.30.120">
    <property type="match status" value="1"/>
</dbReference>
<name>A0AAX4A022_RHOER</name>
<keyword evidence="5" id="KW-0560">Oxidoreductase</keyword>
<evidence type="ECO:0000256" key="3">
    <source>
        <dbReference type="ARBA" id="ARBA00022827"/>
    </source>
</evidence>
<dbReference type="SUPFAM" id="SSF51905">
    <property type="entry name" value="FAD/NAD(P)-binding domain"/>
    <property type="match status" value="1"/>
</dbReference>
<organism evidence="5 6">
    <name type="scientific">Rhodococcus erythropolis</name>
    <name type="common">Arthrobacter picolinophilus</name>
    <dbReference type="NCBI Taxonomy" id="1833"/>
    <lineage>
        <taxon>Bacteria</taxon>
        <taxon>Bacillati</taxon>
        <taxon>Actinomycetota</taxon>
        <taxon>Actinomycetes</taxon>
        <taxon>Mycobacteriales</taxon>
        <taxon>Nocardiaceae</taxon>
        <taxon>Rhodococcus</taxon>
        <taxon>Rhodococcus erythropolis group</taxon>
    </lineage>
</organism>
<dbReference type="AlphaFoldDB" id="A0AAX4A022"/>
<dbReference type="Proteomes" id="UP001230933">
    <property type="component" value="Chromosome"/>
</dbReference>
<comment type="cofactor">
    <cofactor evidence="1">
        <name>FAD</name>
        <dbReference type="ChEBI" id="CHEBI:57692"/>
    </cofactor>
</comment>